<dbReference type="Pfam" id="PF16819">
    <property type="entry name" value="DUF5074"/>
    <property type="match status" value="1"/>
</dbReference>
<evidence type="ECO:0000256" key="1">
    <source>
        <dbReference type="SAM" id="SignalP"/>
    </source>
</evidence>
<dbReference type="InterPro" id="IPR015943">
    <property type="entry name" value="WD40/YVTN_repeat-like_dom_sf"/>
</dbReference>
<sequence>MNFIGFARKAVLMGLMVCIALCMGACSSENGTAGAGTLKFDLNIVQEGTDPLFVVPGQDMVLEYSGENIQTIEVGKLSAGWTAEVDYEASKIVLNATAEAEKEAKIEFKAKGGDGTEQVKELSFYNLNSFNDPNGAFVLNEGNMTTENGSLGYITPEGYVIGDAYKLVNGTELGNVAQDMAFYNGKIYVISQNGNKNAVGELFENDGTLVVMDAKTLKKEVTFSRNQLEGLDWPTHIAVLDENHIYIRDNKGVYRLDMGTGRISFVEGSDGAPKSRFVVMGGKVYTFQNKNYMCNILEISPESDSVSKISLPYSAPYKSLYSIEKAGEGDVWLTATGFGKYYVAKFNLATKELDSREIGSEPNVGSAGVSFCVKDNMIYYANGTTLYRMKFDEAAGEEPGEEEMLCDLNLLDSNAGLLYNGLAVHPVTGHVYANSIKSFPLFTTNQIWVFDFETSVDSPFAKYENYTHFPAGVFFYSEN</sequence>
<protein>
    <recommendedName>
        <fullName evidence="4">DUF5074 domain-containing protein</fullName>
    </recommendedName>
</protein>
<evidence type="ECO:0000313" key="3">
    <source>
        <dbReference type="Proteomes" id="UP001141933"/>
    </source>
</evidence>
<feature type="signal peptide" evidence="1">
    <location>
        <begin position="1"/>
        <end position="27"/>
    </location>
</feature>
<keyword evidence="1" id="KW-0732">Signal</keyword>
<feature type="chain" id="PRO_5045288692" description="DUF5074 domain-containing protein" evidence="1">
    <location>
        <begin position="28"/>
        <end position="479"/>
    </location>
</feature>
<comment type="caution">
    <text evidence="2">The sequence shown here is derived from an EMBL/GenBank/DDBJ whole genome shotgun (WGS) entry which is preliminary data.</text>
</comment>
<dbReference type="InterPro" id="IPR031815">
    <property type="entry name" value="DUF5074"/>
</dbReference>
<dbReference type="SUPFAM" id="SSF69304">
    <property type="entry name" value="Tricorn protease N-terminal domain"/>
    <property type="match status" value="1"/>
</dbReference>
<evidence type="ECO:0008006" key="4">
    <source>
        <dbReference type="Google" id="ProtNLM"/>
    </source>
</evidence>
<dbReference type="Gene3D" id="2.130.10.10">
    <property type="entry name" value="YVTN repeat-like/Quinoprotein amine dehydrogenase"/>
    <property type="match status" value="1"/>
</dbReference>
<accession>A0ABT4PK10</accession>
<name>A0ABT4PK10_9BACT</name>
<reference evidence="2" key="1">
    <citation type="submission" date="2022-12" db="EMBL/GenBank/DDBJ databases">
        <title>Phocaeicola acetigenes sp. nov., isolated feces from a healthy human.</title>
        <authorList>
            <person name="Do H."/>
            <person name="Ha Y.B."/>
            <person name="Kim J.-S."/>
            <person name="Suh M.K."/>
            <person name="Kim H.S."/>
            <person name="Lee J.-S."/>
        </authorList>
    </citation>
    <scope>NUCLEOTIDE SEQUENCE</scope>
    <source>
        <strain evidence="2">KGMB11183</strain>
    </source>
</reference>
<keyword evidence="3" id="KW-1185">Reference proteome</keyword>
<dbReference type="RefSeq" id="WP_269878706.1">
    <property type="nucleotide sequence ID" value="NZ_JAPZVM010000011.1"/>
</dbReference>
<gene>
    <name evidence="2" type="ORF">O6P32_11850</name>
</gene>
<dbReference type="Proteomes" id="UP001141933">
    <property type="component" value="Unassembled WGS sequence"/>
</dbReference>
<organism evidence="2 3">
    <name type="scientific">Phocaeicola acetigenes</name>
    <dbReference type="NCBI Taxonomy" id="3016083"/>
    <lineage>
        <taxon>Bacteria</taxon>
        <taxon>Pseudomonadati</taxon>
        <taxon>Bacteroidota</taxon>
        <taxon>Bacteroidia</taxon>
        <taxon>Bacteroidales</taxon>
        <taxon>Bacteroidaceae</taxon>
        <taxon>Phocaeicola</taxon>
    </lineage>
</organism>
<evidence type="ECO:0000313" key="2">
    <source>
        <dbReference type="EMBL" id="MCZ8373390.1"/>
    </source>
</evidence>
<dbReference type="EMBL" id="JAPZVM010000011">
    <property type="protein sequence ID" value="MCZ8373390.1"/>
    <property type="molecule type" value="Genomic_DNA"/>
</dbReference>
<proteinExistence type="predicted"/>